<evidence type="ECO:0008006" key="3">
    <source>
        <dbReference type="Google" id="ProtNLM"/>
    </source>
</evidence>
<name>A0A1X1XC75_MYCGO</name>
<proteinExistence type="predicted"/>
<protein>
    <recommendedName>
        <fullName evidence="3">DUF732 domain-containing protein</fullName>
    </recommendedName>
</protein>
<organism evidence="1 2">
    <name type="scientific">Mycobacterium gordonae</name>
    <dbReference type="NCBI Taxonomy" id="1778"/>
    <lineage>
        <taxon>Bacteria</taxon>
        <taxon>Bacillati</taxon>
        <taxon>Actinomycetota</taxon>
        <taxon>Actinomycetes</taxon>
        <taxon>Mycobacteriales</taxon>
        <taxon>Mycobacteriaceae</taxon>
        <taxon>Mycobacterium</taxon>
    </lineage>
</organism>
<keyword evidence="2" id="KW-1185">Reference proteome</keyword>
<gene>
    <name evidence="1" type="ORF">AWC08_00225</name>
</gene>
<dbReference type="EMBL" id="LQOY01000013">
    <property type="protein sequence ID" value="ORV96429.1"/>
    <property type="molecule type" value="Genomic_DNA"/>
</dbReference>
<sequence length="59" mass="6438">MGYRVCGAFSRGGKSAAIQEVLTAYNRDDSPNREYYATLFAQDAAFELCPQYAGLIGPI</sequence>
<accession>A0A1X1XC75</accession>
<evidence type="ECO:0000313" key="2">
    <source>
        <dbReference type="Proteomes" id="UP000193928"/>
    </source>
</evidence>
<evidence type="ECO:0000313" key="1">
    <source>
        <dbReference type="EMBL" id="ORV96429.1"/>
    </source>
</evidence>
<dbReference type="AlphaFoldDB" id="A0A1X1XC75"/>
<reference evidence="1 2" key="1">
    <citation type="submission" date="2016-01" db="EMBL/GenBank/DDBJ databases">
        <title>The new phylogeny of the genus Mycobacterium.</title>
        <authorList>
            <person name="Tarcisio F."/>
            <person name="Conor M."/>
            <person name="Antonella G."/>
            <person name="Elisabetta G."/>
            <person name="Giulia F.S."/>
            <person name="Sara T."/>
            <person name="Anna F."/>
            <person name="Clotilde B."/>
            <person name="Roberto B."/>
            <person name="Veronica D.S."/>
            <person name="Fabio R."/>
            <person name="Monica P."/>
            <person name="Olivier J."/>
            <person name="Enrico T."/>
            <person name="Nicola S."/>
        </authorList>
    </citation>
    <scope>NUCLEOTIDE SEQUENCE [LARGE SCALE GENOMIC DNA]</scope>
    <source>
        <strain evidence="1 2">DSM 44160</strain>
    </source>
</reference>
<comment type="caution">
    <text evidence="1">The sequence shown here is derived from an EMBL/GenBank/DDBJ whole genome shotgun (WGS) entry which is preliminary data.</text>
</comment>
<dbReference type="Proteomes" id="UP000193928">
    <property type="component" value="Unassembled WGS sequence"/>
</dbReference>